<dbReference type="EMBL" id="BARU01038218">
    <property type="protein sequence ID" value="GAH82214.1"/>
    <property type="molecule type" value="Genomic_DNA"/>
</dbReference>
<reference evidence="1" key="1">
    <citation type="journal article" date="2014" name="Front. Microbiol.">
        <title>High frequency of phylogenetically diverse reductive dehalogenase-homologous genes in deep subseafloor sedimentary metagenomes.</title>
        <authorList>
            <person name="Kawai M."/>
            <person name="Futagami T."/>
            <person name="Toyoda A."/>
            <person name="Takaki Y."/>
            <person name="Nishi S."/>
            <person name="Hori S."/>
            <person name="Arai W."/>
            <person name="Tsubouchi T."/>
            <person name="Morono Y."/>
            <person name="Uchiyama I."/>
            <person name="Ito T."/>
            <person name="Fujiyama A."/>
            <person name="Inagaki F."/>
            <person name="Takami H."/>
        </authorList>
    </citation>
    <scope>NUCLEOTIDE SEQUENCE</scope>
    <source>
        <strain evidence="1">Expedition CK06-06</strain>
    </source>
</reference>
<gene>
    <name evidence="1" type="ORF">S03H2_59432</name>
</gene>
<evidence type="ECO:0000313" key="1">
    <source>
        <dbReference type="EMBL" id="GAH82214.1"/>
    </source>
</evidence>
<protein>
    <submittedName>
        <fullName evidence="1">Uncharacterized protein</fullName>
    </submittedName>
</protein>
<accession>X1JVB7</accession>
<comment type="caution">
    <text evidence="1">The sequence shown here is derived from an EMBL/GenBank/DDBJ whole genome shotgun (WGS) entry which is preliminary data.</text>
</comment>
<sequence>KQAYINKLRNLEKKLLSDVENVTNQESSLSSNDFTKKIITLNNQAWELAEELIK</sequence>
<feature type="non-terminal residue" evidence="1">
    <location>
        <position position="1"/>
    </location>
</feature>
<proteinExistence type="predicted"/>
<name>X1JVB7_9ZZZZ</name>
<dbReference type="AlphaFoldDB" id="X1JVB7"/>
<organism evidence="1">
    <name type="scientific">marine sediment metagenome</name>
    <dbReference type="NCBI Taxonomy" id="412755"/>
    <lineage>
        <taxon>unclassified sequences</taxon>
        <taxon>metagenomes</taxon>
        <taxon>ecological metagenomes</taxon>
    </lineage>
</organism>